<dbReference type="GO" id="GO:0032301">
    <property type="term" value="C:MutSalpha complex"/>
    <property type="evidence" value="ECO:0007669"/>
    <property type="project" value="TreeGrafter"/>
</dbReference>
<dbReference type="OrthoDB" id="295033at2759"/>
<dbReference type="Gene3D" id="1.10.1420.10">
    <property type="match status" value="2"/>
</dbReference>
<evidence type="ECO:0000256" key="4">
    <source>
        <dbReference type="ARBA" id="ARBA00022763"/>
    </source>
</evidence>
<dbReference type="InterPro" id="IPR045076">
    <property type="entry name" value="MutS"/>
</dbReference>
<dbReference type="InterPro" id="IPR011184">
    <property type="entry name" value="DNA_mismatch_repair_Msh2"/>
</dbReference>
<comment type="similarity">
    <text evidence="2 9">Belongs to the DNA mismatch repair MutS family.</text>
</comment>
<dbReference type="Gene3D" id="3.30.420.110">
    <property type="entry name" value="MutS, connector domain"/>
    <property type="match status" value="1"/>
</dbReference>
<dbReference type="PROSITE" id="PS00486">
    <property type="entry name" value="DNA_MISMATCH_REPAIR_2"/>
    <property type="match status" value="1"/>
</dbReference>
<dbReference type="GO" id="GO:0006298">
    <property type="term" value="P:mismatch repair"/>
    <property type="evidence" value="ECO:0007669"/>
    <property type="project" value="InterPro"/>
</dbReference>
<evidence type="ECO:0000256" key="3">
    <source>
        <dbReference type="ARBA" id="ARBA00022741"/>
    </source>
</evidence>
<dbReference type="RefSeq" id="XP_013762163.1">
    <property type="nucleotide sequence ID" value="XM_013906709.1"/>
</dbReference>
<dbReference type="InterPro" id="IPR007696">
    <property type="entry name" value="DNA_mismatch_repair_MutS_core"/>
</dbReference>
<accession>A0A0L0DIZ2</accession>
<dbReference type="Proteomes" id="UP000054408">
    <property type="component" value="Unassembled WGS sequence"/>
</dbReference>
<evidence type="ECO:0000256" key="8">
    <source>
        <dbReference type="ARBA" id="ARBA00023242"/>
    </source>
</evidence>
<comment type="function">
    <text evidence="9">Component of the post-replicative DNA mismatch repair system (MMR).</text>
</comment>
<dbReference type="STRING" id="461836.A0A0L0DIZ2"/>
<organism evidence="11 12">
    <name type="scientific">Thecamonas trahens ATCC 50062</name>
    <dbReference type="NCBI Taxonomy" id="461836"/>
    <lineage>
        <taxon>Eukaryota</taxon>
        <taxon>Apusozoa</taxon>
        <taxon>Apusomonadida</taxon>
        <taxon>Apusomonadidae</taxon>
        <taxon>Thecamonas</taxon>
    </lineage>
</organism>
<dbReference type="FunFam" id="3.40.50.300:FF:005021">
    <property type="entry name" value="Predicted protein"/>
    <property type="match status" value="1"/>
</dbReference>
<proteinExistence type="inferred from homology"/>
<evidence type="ECO:0000256" key="1">
    <source>
        <dbReference type="ARBA" id="ARBA00004123"/>
    </source>
</evidence>
<dbReference type="InterPro" id="IPR000432">
    <property type="entry name" value="DNA_mismatch_repair_MutS_C"/>
</dbReference>
<dbReference type="Pfam" id="PF00488">
    <property type="entry name" value="MutS_V"/>
    <property type="match status" value="1"/>
</dbReference>
<dbReference type="InterPro" id="IPR007861">
    <property type="entry name" value="DNA_mismatch_repair_MutS_clamp"/>
</dbReference>
<dbReference type="Pfam" id="PF05192">
    <property type="entry name" value="MutS_III"/>
    <property type="match status" value="1"/>
</dbReference>
<sequence>MLQYSGGASGGSSSSTAASGLVAYIRSLPPKPDNTLRLFSRKDYWTVAGDDALFVAMEYYKTKAVVRHLGGDASSPDAIPHVSLSRGMFQDTVRDLLMNRRLKVEVHARRSGKWALTDTASPGNLKCFEDLVFKAAGASAEAGEASTTAGASAIVAVKVTSGPAGSAILAAAAVDIAARRLRLAEMPENDQFTNFEALLIQTGASEVILPANLPPQTSKRLLGIAQAAGVLATTKSASSFSANSIEQDVRRLTGLDADKPLAELDARAAASALGALLKYLELLDDPSLYGKYKLSALNLAEYMRLDAAALAALHLFETGPGASSASTGGGSLFSLLNRCKTPQGSRKLHQWIKQPLLDIVKINRRLDLVALFVDAVAVRTSLHSELLKTVPDLFRLASKFLKSRASLEDMVRLYQVAAKLPAIVETLNSWTGPGAELLASAFAVPLAEVATDLKPFQQLVESTIDLARADAHDFVILRSVDAQLDKLATARDALIARIEAIHGDVNARLAAKAKAKSSAAFVKLEVNDQHGYYMRIARSKEKILRGDARYTTLETRKDGLSASYRTTVKAYAAQQAEIEAKVLGIGATYTAVFEDLNDIVASLDVLVALAEASLSAPIPYIRPTLVPHGTAGLSLIDSRHPCLEAMPDIQFIPNNVELGPPGDKRLLLMTGPNMGGKSTYIRQVGVIVLMAQIGCFVPASSATIPLVDCILARVGAGDSQLRGVSTFMAEMLETASILATASPASLIIIDELGRGTSTYDGYGLAYAIAEHIAKDLGSLCLFATHFHELTQLESLLPRAVTNVHVTAHTADDALTLLYKVRPGPCDRSFGIHVARLAHFPPRVINMAKRKAEALEDFDSMAAGLESGDLPAPKRAKNLSADIVAAGEAAIKDFLAAAKTQLAGTVQLDDALAAELSDADRSALSPLIAKLRNSSNPYVVSLLDSFAVQS</sequence>
<dbReference type="Pfam" id="PF05190">
    <property type="entry name" value="MutS_IV"/>
    <property type="match status" value="1"/>
</dbReference>
<evidence type="ECO:0000256" key="6">
    <source>
        <dbReference type="ARBA" id="ARBA00023125"/>
    </source>
</evidence>
<dbReference type="InterPro" id="IPR007860">
    <property type="entry name" value="DNA_mmatch_repair_MutS_con_dom"/>
</dbReference>
<dbReference type="eggNOG" id="KOG0219">
    <property type="taxonomic scope" value="Eukaryota"/>
</dbReference>
<dbReference type="InterPro" id="IPR027417">
    <property type="entry name" value="P-loop_NTPase"/>
</dbReference>
<gene>
    <name evidence="11" type="ORF">AMSG_00986</name>
</gene>
<dbReference type="SMART" id="SM00534">
    <property type="entry name" value="MUTSac"/>
    <property type="match status" value="1"/>
</dbReference>
<dbReference type="GeneID" id="25560760"/>
<protein>
    <submittedName>
        <fullName evidence="11">DNA mismatch repair protein Msh2</fullName>
    </submittedName>
</protein>
<evidence type="ECO:0000256" key="7">
    <source>
        <dbReference type="ARBA" id="ARBA00023204"/>
    </source>
</evidence>
<dbReference type="GO" id="GO:0140664">
    <property type="term" value="F:ATP-dependent DNA damage sensor activity"/>
    <property type="evidence" value="ECO:0007669"/>
    <property type="project" value="InterPro"/>
</dbReference>
<dbReference type="SUPFAM" id="SSF53150">
    <property type="entry name" value="DNA repair protein MutS, domain II"/>
    <property type="match status" value="1"/>
</dbReference>
<keyword evidence="5" id="KW-0067">ATP-binding</keyword>
<dbReference type="Gene3D" id="3.40.50.300">
    <property type="entry name" value="P-loop containing nucleotide triphosphate hydrolases"/>
    <property type="match status" value="1"/>
</dbReference>
<evidence type="ECO:0000256" key="5">
    <source>
        <dbReference type="ARBA" id="ARBA00022840"/>
    </source>
</evidence>
<dbReference type="InterPro" id="IPR007695">
    <property type="entry name" value="DNA_mismatch_repair_MutS-lik_N"/>
</dbReference>
<dbReference type="SUPFAM" id="SSF52540">
    <property type="entry name" value="P-loop containing nucleoside triphosphate hydrolases"/>
    <property type="match status" value="1"/>
</dbReference>
<evidence type="ECO:0000313" key="12">
    <source>
        <dbReference type="Proteomes" id="UP000054408"/>
    </source>
</evidence>
<dbReference type="AlphaFoldDB" id="A0A0L0DIZ2"/>
<dbReference type="SUPFAM" id="SSF48334">
    <property type="entry name" value="DNA repair protein MutS, domain III"/>
    <property type="match status" value="1"/>
</dbReference>
<evidence type="ECO:0000256" key="2">
    <source>
        <dbReference type="ARBA" id="ARBA00006271"/>
    </source>
</evidence>
<comment type="subcellular location">
    <subcellularLocation>
        <location evidence="1">Nucleus</location>
    </subcellularLocation>
</comment>
<dbReference type="GO" id="GO:0030983">
    <property type="term" value="F:mismatched DNA binding"/>
    <property type="evidence" value="ECO:0007669"/>
    <property type="project" value="InterPro"/>
</dbReference>
<name>A0A0L0DIZ2_THETB</name>
<evidence type="ECO:0000256" key="9">
    <source>
        <dbReference type="RuleBase" id="RU003756"/>
    </source>
</evidence>
<dbReference type="InterPro" id="IPR036678">
    <property type="entry name" value="MutS_con_dom_sf"/>
</dbReference>
<dbReference type="OMA" id="LVRFPQK"/>
<evidence type="ECO:0000259" key="10">
    <source>
        <dbReference type="PROSITE" id="PS00486"/>
    </source>
</evidence>
<dbReference type="PANTHER" id="PTHR11361:SF35">
    <property type="entry name" value="DNA MISMATCH REPAIR PROTEIN MSH2"/>
    <property type="match status" value="1"/>
</dbReference>
<keyword evidence="4 9" id="KW-0227">DNA damage</keyword>
<keyword evidence="7 9" id="KW-0234">DNA repair</keyword>
<reference evidence="11 12" key="1">
    <citation type="submission" date="2010-05" db="EMBL/GenBank/DDBJ databases">
        <title>The Genome Sequence of Thecamonas trahens ATCC 50062.</title>
        <authorList>
            <consortium name="The Broad Institute Genome Sequencing Platform"/>
            <person name="Russ C."/>
            <person name="Cuomo C."/>
            <person name="Shea T."/>
            <person name="Young S.K."/>
            <person name="Zeng Q."/>
            <person name="Koehrsen M."/>
            <person name="Haas B."/>
            <person name="Borodovsky M."/>
            <person name="Guigo R."/>
            <person name="Alvarado L."/>
            <person name="Berlin A."/>
            <person name="Bochicchio J."/>
            <person name="Borenstein D."/>
            <person name="Chapman S."/>
            <person name="Chen Z."/>
            <person name="Freedman E."/>
            <person name="Gellesch M."/>
            <person name="Goldberg J."/>
            <person name="Griggs A."/>
            <person name="Gujja S."/>
            <person name="Heilman E."/>
            <person name="Heiman D."/>
            <person name="Hepburn T."/>
            <person name="Howarth C."/>
            <person name="Jen D."/>
            <person name="Larson L."/>
            <person name="Mehta T."/>
            <person name="Park D."/>
            <person name="Pearson M."/>
            <person name="Roberts A."/>
            <person name="Saif S."/>
            <person name="Shenoy N."/>
            <person name="Sisk P."/>
            <person name="Stolte C."/>
            <person name="Sykes S."/>
            <person name="Thomson T."/>
            <person name="Walk T."/>
            <person name="White J."/>
            <person name="Yandava C."/>
            <person name="Burger G."/>
            <person name="Gray M.W."/>
            <person name="Holland P.W.H."/>
            <person name="King N."/>
            <person name="Lang F.B.F."/>
            <person name="Roger A.J."/>
            <person name="Ruiz-Trillo I."/>
            <person name="Lander E."/>
            <person name="Nusbaum C."/>
        </authorList>
    </citation>
    <scope>NUCLEOTIDE SEQUENCE [LARGE SCALE GENOMIC DNA]</scope>
    <source>
        <strain evidence="11 12">ATCC 50062</strain>
    </source>
</reference>
<dbReference type="InterPro" id="IPR036187">
    <property type="entry name" value="DNA_mismatch_repair_MutS_sf"/>
</dbReference>
<dbReference type="PIRSF" id="PIRSF005813">
    <property type="entry name" value="MSH2"/>
    <property type="match status" value="1"/>
</dbReference>
<dbReference type="GO" id="GO:0005524">
    <property type="term" value="F:ATP binding"/>
    <property type="evidence" value="ECO:0007669"/>
    <property type="project" value="UniProtKB-KW"/>
</dbReference>
<dbReference type="Gene3D" id="3.40.1170.10">
    <property type="entry name" value="DNA repair protein MutS, domain I"/>
    <property type="match status" value="1"/>
</dbReference>
<dbReference type="InterPro" id="IPR016151">
    <property type="entry name" value="DNA_mismatch_repair_MutS_N"/>
</dbReference>
<keyword evidence="8" id="KW-0539">Nucleus</keyword>
<dbReference type="Pfam" id="PF05188">
    <property type="entry name" value="MutS_II"/>
    <property type="match status" value="1"/>
</dbReference>
<evidence type="ECO:0000313" key="11">
    <source>
        <dbReference type="EMBL" id="KNC52160.1"/>
    </source>
</evidence>
<keyword evidence="3 9" id="KW-0547">Nucleotide-binding</keyword>
<dbReference type="PANTHER" id="PTHR11361">
    <property type="entry name" value="DNA MISMATCH REPAIR PROTEIN MUTS FAMILY MEMBER"/>
    <property type="match status" value="1"/>
</dbReference>
<dbReference type="SMART" id="SM00533">
    <property type="entry name" value="MUTSd"/>
    <property type="match status" value="1"/>
</dbReference>
<dbReference type="GO" id="GO:0006312">
    <property type="term" value="P:mitotic recombination"/>
    <property type="evidence" value="ECO:0007669"/>
    <property type="project" value="TreeGrafter"/>
</dbReference>
<dbReference type="EMBL" id="GL349436">
    <property type="protein sequence ID" value="KNC52160.1"/>
    <property type="molecule type" value="Genomic_DNA"/>
</dbReference>
<keyword evidence="12" id="KW-1185">Reference proteome</keyword>
<dbReference type="Pfam" id="PF01624">
    <property type="entry name" value="MutS_I"/>
    <property type="match status" value="1"/>
</dbReference>
<feature type="domain" description="DNA mismatch repair proteins mutS family" evidence="10">
    <location>
        <begin position="745"/>
        <end position="761"/>
    </location>
</feature>
<keyword evidence="6 9" id="KW-0238">DNA-binding</keyword>